<keyword evidence="1" id="KW-1133">Transmembrane helix</keyword>
<dbReference type="SUPFAM" id="SSF49464">
    <property type="entry name" value="Carboxypeptidase regulatory domain-like"/>
    <property type="match status" value="3"/>
</dbReference>
<keyword evidence="1" id="KW-0472">Membrane</keyword>
<dbReference type="AlphaFoldDB" id="E1RGG0"/>
<evidence type="ECO:0000313" key="3">
    <source>
        <dbReference type="Proteomes" id="UP000006565"/>
    </source>
</evidence>
<evidence type="ECO:0000256" key="1">
    <source>
        <dbReference type="SAM" id="Phobius"/>
    </source>
</evidence>
<name>E1RGG0_METP4</name>
<keyword evidence="1" id="KW-0812">Transmembrane</keyword>
<dbReference type="KEGG" id="mpi:Mpet_0397"/>
<sequence precursor="true">MDNKRIFAACFIFFILLFLIPPVSASTTTLTITVTDDYDGSVIEDASIYIAGTYVGETDSDGEYEYTHSKSEKFRVTIKKDGYDYWTDMVSYTRTSLDVELERASGSLTINILDSDTLKPIEDAIVKVSGDDIDDSESTDDDGSAEFSVYTGSTYIVVVKKDNYNSIEREVEMDESSMDVDYLLQRNDRVIFQVTESESGLPLDGVSVYIDGDLEGVTDSEGRLNVYLDHEESYYIEIKVDEYQSYTDTHYFGIDDIIYSVSISKTLYPVSIAVYDSSKVPIEEAEIYIDDSYFGKSDDYGQSDVTNLNAGEHTFEIRKTGYSDWEETVLIDGVGDNIVATMESIRADVTVVVEDSNHNAISGASVILDGKSIGSTNSQGTITTELLTDSDYTFSVTKDGYKDLTQTEDVPLGSTEMTITLTMESSFNTALLGGVVVLIVIVVIVVYALKFVGKRDRRGRGRYPGGRDGGSL</sequence>
<feature type="transmembrane region" description="Helical" evidence="1">
    <location>
        <begin position="430"/>
        <end position="452"/>
    </location>
</feature>
<dbReference type="OrthoDB" id="107355at2157"/>
<dbReference type="eggNOG" id="arCOG03264">
    <property type="taxonomic scope" value="Archaea"/>
</dbReference>
<evidence type="ECO:0000313" key="2">
    <source>
        <dbReference type="EMBL" id="ADN35171.1"/>
    </source>
</evidence>
<dbReference type="EMBL" id="CP002117">
    <property type="protein sequence ID" value="ADN35171.1"/>
    <property type="molecule type" value="Genomic_DNA"/>
</dbReference>
<gene>
    <name evidence="2" type="ordered locus">Mpet_0397</name>
</gene>
<protein>
    <submittedName>
        <fullName evidence="2">Uncharacterized protein</fullName>
    </submittedName>
</protein>
<organism evidence="2 3">
    <name type="scientific">Methanolacinia petrolearia (strain DSM 11571 / OCM 486 / SEBR 4847)</name>
    <name type="common">Methanoplanus petrolearius</name>
    <dbReference type="NCBI Taxonomy" id="679926"/>
    <lineage>
        <taxon>Archaea</taxon>
        <taxon>Methanobacteriati</taxon>
        <taxon>Methanobacteriota</taxon>
        <taxon>Stenosarchaea group</taxon>
        <taxon>Methanomicrobia</taxon>
        <taxon>Methanomicrobiales</taxon>
        <taxon>Methanomicrobiaceae</taxon>
        <taxon>Methanolacinia</taxon>
    </lineage>
</organism>
<dbReference type="Gene3D" id="2.60.40.1120">
    <property type="entry name" value="Carboxypeptidase-like, regulatory domain"/>
    <property type="match status" value="3"/>
</dbReference>
<accession>E1RGG0</accession>
<dbReference type="HOGENOM" id="CLU_046642_0_0_2"/>
<keyword evidence="3" id="KW-1185">Reference proteome</keyword>
<dbReference type="Proteomes" id="UP000006565">
    <property type="component" value="Chromosome"/>
</dbReference>
<dbReference type="InterPro" id="IPR008969">
    <property type="entry name" value="CarboxyPept-like_regulatory"/>
</dbReference>
<dbReference type="eggNOG" id="arCOG05791">
    <property type="taxonomic scope" value="Archaea"/>
</dbReference>
<dbReference type="STRING" id="679926.Mpet_0397"/>
<proteinExistence type="predicted"/>
<reference evidence="2 3" key="1">
    <citation type="journal article" date="2010" name="Stand. Genomic Sci.">
        <title>Complete genome sequence of Methanoplanus petrolearius type strain (SEBR 4847).</title>
        <authorList>
            <person name="Brambilla E."/>
            <person name="Djao O.D."/>
            <person name="Daligault H."/>
            <person name="Lapidus A."/>
            <person name="Lucas S."/>
            <person name="Hammon N."/>
            <person name="Nolan M."/>
            <person name="Tice H."/>
            <person name="Cheng J.F."/>
            <person name="Han C."/>
            <person name="Tapia R."/>
            <person name="Goodwin L."/>
            <person name="Pitluck S."/>
            <person name="Liolios K."/>
            <person name="Ivanova N."/>
            <person name="Mavromatis K."/>
            <person name="Mikhailova N."/>
            <person name="Pati A."/>
            <person name="Chen A."/>
            <person name="Palaniappan K."/>
            <person name="Land M."/>
            <person name="Hauser L."/>
            <person name="Chang Y.J."/>
            <person name="Jeffries C.D."/>
            <person name="Rohde M."/>
            <person name="Spring S."/>
            <person name="Sikorski J."/>
            <person name="Goker M."/>
            <person name="Woyke T."/>
            <person name="Bristow J."/>
            <person name="Eisen J.A."/>
            <person name="Markowitz V."/>
            <person name="Hugenholtz P."/>
            <person name="Kyrpides N.C."/>
            <person name="Klenk H.P."/>
        </authorList>
    </citation>
    <scope>NUCLEOTIDE SEQUENCE [LARGE SCALE GENOMIC DNA]</scope>
    <source>
        <strain evidence="3">DSM 11571 / OCM 486 / SEBR 4847</strain>
    </source>
</reference>
<dbReference type="GeneID" id="9742843"/>
<dbReference type="RefSeq" id="WP_013328349.1">
    <property type="nucleotide sequence ID" value="NC_014507.1"/>
</dbReference>